<evidence type="ECO:0000256" key="8">
    <source>
        <dbReference type="SAM" id="MobiDB-lite"/>
    </source>
</evidence>
<feature type="transmembrane region" description="Helical" evidence="7">
    <location>
        <begin position="47"/>
        <end position="66"/>
    </location>
</feature>
<keyword evidence="5 7" id="KW-1133">Transmembrane helix</keyword>
<feature type="transmembrane region" description="Helical" evidence="7">
    <location>
        <begin position="6"/>
        <end position="35"/>
    </location>
</feature>
<protein>
    <recommendedName>
        <fullName evidence="3 7">Defect at low temperature protein 1</fullName>
    </recommendedName>
</protein>
<sequence>MSPASLLFLIVYNFLYYFLYLVLFAFIIVTPIDLIHQAARSRRNYDILIVIVIYVATVLVVAFIYATRLYISRSVLASIPKPWVPVEKGDVPPDVRQMIVEGLSRSAAIAYEARPRVPVVLLVQEPGVGENGNSRESSRSGLPGLSLTGSKQITGTEEAKAVQISQQRPVWGEIEHPGWASPLSHDLPNLQYDTVVSEVPYLIEAKAITLAPPDPESHAEPPTLDLDAVALLQRPESTGLREYLMYLTELAVLAPLPTTGEFLAKYEAARFSGRPLSNEQFRSLMHLFAQILQNMHPLSPAALARYEDDGSSDAAPSESDIDNDAPRGTSPSSAGTTHELPLHGGIDASDLARSHSSSTASSGHLRPKLGMRTSSANTRMFRTAPTTPKSRHTGFSRASSSESFAHTRDPYPAGQSSSSSLRFASGGSVIRLAGSEDATGLPYVLTHSSSGD</sequence>
<evidence type="ECO:0000256" key="5">
    <source>
        <dbReference type="ARBA" id="ARBA00022989"/>
    </source>
</evidence>
<feature type="compositionally biased region" description="Polar residues" evidence="8">
    <location>
        <begin position="372"/>
        <end position="388"/>
    </location>
</feature>
<evidence type="ECO:0000256" key="1">
    <source>
        <dbReference type="ARBA" id="ARBA00002489"/>
    </source>
</evidence>
<dbReference type="Proteomes" id="UP001302602">
    <property type="component" value="Unassembled WGS sequence"/>
</dbReference>
<evidence type="ECO:0000256" key="4">
    <source>
        <dbReference type="ARBA" id="ARBA00022692"/>
    </source>
</evidence>
<feature type="compositionally biased region" description="Low complexity" evidence="8">
    <location>
        <begin position="348"/>
        <end position="362"/>
    </location>
</feature>
<reference evidence="9" key="1">
    <citation type="journal article" date="2023" name="Mol. Phylogenet. Evol.">
        <title>Genome-scale phylogeny and comparative genomics of the fungal order Sordariales.</title>
        <authorList>
            <person name="Hensen N."/>
            <person name="Bonometti L."/>
            <person name="Westerberg I."/>
            <person name="Brannstrom I.O."/>
            <person name="Guillou S."/>
            <person name="Cros-Aarteil S."/>
            <person name="Calhoun S."/>
            <person name="Haridas S."/>
            <person name="Kuo A."/>
            <person name="Mondo S."/>
            <person name="Pangilinan J."/>
            <person name="Riley R."/>
            <person name="LaButti K."/>
            <person name="Andreopoulos B."/>
            <person name="Lipzen A."/>
            <person name="Chen C."/>
            <person name="Yan M."/>
            <person name="Daum C."/>
            <person name="Ng V."/>
            <person name="Clum A."/>
            <person name="Steindorff A."/>
            <person name="Ohm R.A."/>
            <person name="Martin F."/>
            <person name="Silar P."/>
            <person name="Natvig D.O."/>
            <person name="Lalanne C."/>
            <person name="Gautier V."/>
            <person name="Ament-Velasquez S.L."/>
            <person name="Kruys A."/>
            <person name="Hutchinson M.I."/>
            <person name="Powell A.J."/>
            <person name="Barry K."/>
            <person name="Miller A.N."/>
            <person name="Grigoriev I.V."/>
            <person name="Debuchy R."/>
            <person name="Gladieux P."/>
            <person name="Hiltunen Thoren M."/>
            <person name="Johannesson H."/>
        </authorList>
    </citation>
    <scope>NUCLEOTIDE SEQUENCE</scope>
    <source>
        <strain evidence="9">CBS 731.68</strain>
    </source>
</reference>
<feature type="region of interest" description="Disordered" evidence="8">
    <location>
        <begin position="305"/>
        <end position="422"/>
    </location>
</feature>
<keyword evidence="4 7" id="KW-0812">Transmembrane</keyword>
<dbReference type="AlphaFoldDB" id="A0AAN6TRF6"/>
<evidence type="ECO:0000256" key="3">
    <source>
        <dbReference type="ARBA" id="ARBA00021353"/>
    </source>
</evidence>
<evidence type="ECO:0000313" key="10">
    <source>
        <dbReference type="Proteomes" id="UP001302602"/>
    </source>
</evidence>
<organism evidence="9 10">
    <name type="scientific">Parathielavia appendiculata</name>
    <dbReference type="NCBI Taxonomy" id="2587402"/>
    <lineage>
        <taxon>Eukaryota</taxon>
        <taxon>Fungi</taxon>
        <taxon>Dikarya</taxon>
        <taxon>Ascomycota</taxon>
        <taxon>Pezizomycotina</taxon>
        <taxon>Sordariomycetes</taxon>
        <taxon>Sordariomycetidae</taxon>
        <taxon>Sordariales</taxon>
        <taxon>Chaetomiaceae</taxon>
        <taxon>Parathielavia</taxon>
    </lineage>
</organism>
<feature type="region of interest" description="Disordered" evidence="8">
    <location>
        <begin position="129"/>
        <end position="149"/>
    </location>
</feature>
<name>A0AAN6TRF6_9PEZI</name>
<comment type="similarity">
    <text evidence="2 7">Belongs to the DLT1 family.</text>
</comment>
<evidence type="ECO:0000256" key="7">
    <source>
        <dbReference type="RuleBase" id="RU367100"/>
    </source>
</evidence>
<keyword evidence="6 7" id="KW-0472">Membrane</keyword>
<accession>A0AAN6TRF6</accession>
<dbReference type="PANTHER" id="PTHR40021:SF1">
    <property type="entry name" value="DEFECT AT LOW TEMPERATURE PROTEIN 1"/>
    <property type="match status" value="1"/>
</dbReference>
<evidence type="ECO:0000256" key="2">
    <source>
        <dbReference type="ARBA" id="ARBA00005550"/>
    </source>
</evidence>
<comment type="subcellular location">
    <subcellularLocation>
        <location evidence="7">Membrane</location>
        <topology evidence="7">Multi-pass membrane protein</topology>
    </subcellularLocation>
</comment>
<keyword evidence="10" id="KW-1185">Reference proteome</keyword>
<evidence type="ECO:0000313" key="9">
    <source>
        <dbReference type="EMBL" id="KAK4118726.1"/>
    </source>
</evidence>
<dbReference type="PANTHER" id="PTHR40021">
    <property type="entry name" value="DEFECT AT LOW TEMPERATURE PROTEIN 1"/>
    <property type="match status" value="1"/>
</dbReference>
<comment type="caution">
    <text evidence="9">The sequence shown here is derived from an EMBL/GenBank/DDBJ whole genome shotgun (WGS) entry which is preliminary data.</text>
</comment>
<evidence type="ECO:0000256" key="6">
    <source>
        <dbReference type="ARBA" id="ARBA00023136"/>
    </source>
</evidence>
<dbReference type="InterPro" id="IPR038869">
    <property type="entry name" value="DLT1"/>
</dbReference>
<proteinExistence type="inferred from homology"/>
<dbReference type="GO" id="GO:0016020">
    <property type="term" value="C:membrane"/>
    <property type="evidence" value="ECO:0007669"/>
    <property type="project" value="UniProtKB-SubCell"/>
</dbReference>
<gene>
    <name evidence="7" type="primary">DLT1</name>
    <name evidence="9" type="ORF">N657DRAFT_659466</name>
</gene>
<dbReference type="EMBL" id="MU853261">
    <property type="protein sequence ID" value="KAK4118726.1"/>
    <property type="molecule type" value="Genomic_DNA"/>
</dbReference>
<comment type="function">
    <text evidence="1 7">Required for growth under high-pressure and low-temperature conditions.</text>
</comment>
<reference evidence="9" key="2">
    <citation type="submission" date="2023-05" db="EMBL/GenBank/DDBJ databases">
        <authorList>
            <consortium name="Lawrence Berkeley National Laboratory"/>
            <person name="Steindorff A."/>
            <person name="Hensen N."/>
            <person name="Bonometti L."/>
            <person name="Westerberg I."/>
            <person name="Brannstrom I.O."/>
            <person name="Guillou S."/>
            <person name="Cros-Aarteil S."/>
            <person name="Calhoun S."/>
            <person name="Haridas S."/>
            <person name="Kuo A."/>
            <person name="Mondo S."/>
            <person name="Pangilinan J."/>
            <person name="Riley R."/>
            <person name="Labutti K."/>
            <person name="Andreopoulos B."/>
            <person name="Lipzen A."/>
            <person name="Chen C."/>
            <person name="Yanf M."/>
            <person name="Daum C."/>
            <person name="Ng V."/>
            <person name="Clum A."/>
            <person name="Ohm R."/>
            <person name="Martin F."/>
            <person name="Silar P."/>
            <person name="Natvig D."/>
            <person name="Lalanne C."/>
            <person name="Gautier V."/>
            <person name="Ament-Velasquez S.L."/>
            <person name="Kruys A."/>
            <person name="Hutchinson M.I."/>
            <person name="Powell A.J."/>
            <person name="Barry K."/>
            <person name="Miller A.N."/>
            <person name="Grigoriev I.V."/>
            <person name="Debuchy R."/>
            <person name="Gladieux P."/>
            <person name="Thoren M.H."/>
            <person name="Johannesson H."/>
        </authorList>
    </citation>
    <scope>NUCLEOTIDE SEQUENCE</scope>
    <source>
        <strain evidence="9">CBS 731.68</strain>
    </source>
</reference>